<dbReference type="EMBL" id="LSBJ02000002">
    <property type="protein sequence ID" value="OAQ70105.1"/>
    <property type="molecule type" value="Genomic_DNA"/>
</dbReference>
<dbReference type="AlphaFoldDB" id="A0A179FWR6"/>
<evidence type="ECO:0000313" key="2">
    <source>
        <dbReference type="Proteomes" id="UP000078397"/>
    </source>
</evidence>
<gene>
    <name evidence="1" type="ORF">VFPPC_15534</name>
</gene>
<dbReference type="GeneID" id="28857281"/>
<comment type="caution">
    <text evidence="1">The sequence shown here is derived from an EMBL/GenBank/DDBJ whole genome shotgun (WGS) entry which is preliminary data.</text>
</comment>
<proteinExistence type="predicted"/>
<dbReference type="KEGG" id="pchm:VFPPC_15534"/>
<reference evidence="1 2" key="1">
    <citation type="journal article" date="2016" name="PLoS Pathog.">
        <title>Biosynthesis of antibiotic leucinostatins in bio-control fungus Purpureocillium lilacinum and their inhibition on phytophthora revealed by genome mining.</title>
        <authorList>
            <person name="Wang G."/>
            <person name="Liu Z."/>
            <person name="Lin R."/>
            <person name="Li E."/>
            <person name="Mao Z."/>
            <person name="Ling J."/>
            <person name="Yang Y."/>
            <person name="Yin W.B."/>
            <person name="Xie B."/>
        </authorList>
    </citation>
    <scope>NUCLEOTIDE SEQUENCE [LARGE SCALE GENOMIC DNA]</scope>
    <source>
        <strain evidence="1">170</strain>
    </source>
</reference>
<protein>
    <submittedName>
        <fullName evidence="1">Uncharacterized protein</fullName>
    </submittedName>
</protein>
<sequence>MPEPNPLQAVPKSYPDPAVWFRKLGSQGCFLVQAEVPDWTYIHTANEQGQPALAQGTHKQSLLHIRRTGKTVITRHGEGLWWQRLVESIFSAVLAVQSVGG</sequence>
<keyword evidence="2" id="KW-1185">Reference proteome</keyword>
<accession>A0A179FWR6</accession>
<dbReference type="RefSeq" id="XP_018146642.1">
    <property type="nucleotide sequence ID" value="XM_018293287.1"/>
</dbReference>
<evidence type="ECO:0000313" key="1">
    <source>
        <dbReference type="EMBL" id="OAQ70105.1"/>
    </source>
</evidence>
<dbReference type="Proteomes" id="UP000078397">
    <property type="component" value="Unassembled WGS sequence"/>
</dbReference>
<name>A0A179FWR6_METCM</name>
<organism evidence="1 2">
    <name type="scientific">Pochonia chlamydosporia 170</name>
    <dbReference type="NCBI Taxonomy" id="1380566"/>
    <lineage>
        <taxon>Eukaryota</taxon>
        <taxon>Fungi</taxon>
        <taxon>Dikarya</taxon>
        <taxon>Ascomycota</taxon>
        <taxon>Pezizomycotina</taxon>
        <taxon>Sordariomycetes</taxon>
        <taxon>Hypocreomycetidae</taxon>
        <taxon>Hypocreales</taxon>
        <taxon>Clavicipitaceae</taxon>
        <taxon>Pochonia</taxon>
    </lineage>
</organism>